<protein>
    <submittedName>
        <fullName evidence="1">Uncharacterized protein</fullName>
    </submittedName>
</protein>
<comment type="caution">
    <text evidence="1">The sequence shown here is derived from an EMBL/GenBank/DDBJ whole genome shotgun (WGS) entry which is preliminary data.</text>
</comment>
<proteinExistence type="predicted"/>
<dbReference type="EMBL" id="LAZR01025455">
    <property type="protein sequence ID" value="KKL71863.1"/>
    <property type="molecule type" value="Genomic_DNA"/>
</dbReference>
<sequence length="281" mass="30610">MADKFVGVSPDSTGLGPKIETETLTVASGATVHRQVVAPIDFMLRVPEGDIPGHASVNKFGENPEVASGVQEDVWDGAGQYPYPATALITSMSQTADQNLMRGATIEWQGLDANWNPVTQTKTLDATLTTNVVTLDTPMLRVFRGRVLANVVGDSPIRCHNAGETVDYAIISTGNNQTEMALYTIPLGKSAYMTGYYGSVVPVTNKDPEHTEFKIWAADRANSYEFQLKHSLSAPQVWPIANFKWEPYLKFTAQTDIRVTATPSNQPAHVHAGFDLILVDD</sequence>
<evidence type="ECO:0000313" key="1">
    <source>
        <dbReference type="EMBL" id="KKL71863.1"/>
    </source>
</evidence>
<accession>A0A0F9ECR9</accession>
<organism evidence="1">
    <name type="scientific">marine sediment metagenome</name>
    <dbReference type="NCBI Taxonomy" id="412755"/>
    <lineage>
        <taxon>unclassified sequences</taxon>
        <taxon>metagenomes</taxon>
        <taxon>ecological metagenomes</taxon>
    </lineage>
</organism>
<dbReference type="AlphaFoldDB" id="A0A0F9ECR9"/>
<reference evidence="1" key="1">
    <citation type="journal article" date="2015" name="Nature">
        <title>Complex archaea that bridge the gap between prokaryotes and eukaryotes.</title>
        <authorList>
            <person name="Spang A."/>
            <person name="Saw J.H."/>
            <person name="Jorgensen S.L."/>
            <person name="Zaremba-Niedzwiedzka K."/>
            <person name="Martijn J."/>
            <person name="Lind A.E."/>
            <person name="van Eijk R."/>
            <person name="Schleper C."/>
            <person name="Guy L."/>
            <person name="Ettema T.J."/>
        </authorList>
    </citation>
    <scope>NUCLEOTIDE SEQUENCE</scope>
</reference>
<gene>
    <name evidence="1" type="ORF">LCGC14_2090660</name>
</gene>
<name>A0A0F9ECR9_9ZZZZ</name>